<keyword evidence="2" id="KW-1185">Reference proteome</keyword>
<evidence type="ECO:0000313" key="2">
    <source>
        <dbReference type="Proteomes" id="UP000515151"/>
    </source>
</evidence>
<dbReference type="RefSeq" id="XP_031401023.1">
    <property type="nucleotide sequence ID" value="XM_031545163.1"/>
</dbReference>
<dbReference type="Pfam" id="PF04827">
    <property type="entry name" value="Plant_tran"/>
    <property type="match status" value="1"/>
</dbReference>
<reference evidence="2" key="1">
    <citation type="journal article" date="2020" name="Plant Biotechnol. J.">
        <title>The pomegranate (Punica granatum L.) draft genome dissects genetic divergence between soft- and hard-seeded cultivars.</title>
        <authorList>
            <person name="Luo X."/>
            <person name="Li H."/>
            <person name="Wu Z."/>
            <person name="Yao W."/>
            <person name="Zhao P."/>
            <person name="Cao D."/>
            <person name="Yu H."/>
            <person name="Li K."/>
            <person name="Poudel K."/>
            <person name="Zhao D."/>
            <person name="Zhang F."/>
            <person name="Xia X."/>
            <person name="Chen L."/>
            <person name="Wang Q."/>
            <person name="Jing D."/>
            <person name="Cao S."/>
        </authorList>
    </citation>
    <scope>NUCLEOTIDE SEQUENCE [LARGE SCALE GENOMIC DNA]</scope>
    <source>
        <strain evidence="2">cv. Tunisia</strain>
    </source>
</reference>
<proteinExistence type="predicted"/>
<reference evidence="3" key="2">
    <citation type="submission" date="2025-08" db="UniProtKB">
        <authorList>
            <consortium name="RefSeq"/>
        </authorList>
    </citation>
    <scope>IDENTIFICATION</scope>
    <source>
        <tissue evidence="3">Leaf</tissue>
    </source>
</reference>
<evidence type="ECO:0000313" key="3">
    <source>
        <dbReference type="RefSeq" id="XP_031401023.1"/>
    </source>
</evidence>
<name>A0A6P8E7F6_PUNGR</name>
<dbReference type="OrthoDB" id="1521186at2759"/>
<dbReference type="AlphaFoldDB" id="A0A6P8E7F6"/>
<dbReference type="PANTHER" id="PTHR47150">
    <property type="entry name" value="OS12G0169200 PROTEIN"/>
    <property type="match status" value="1"/>
</dbReference>
<dbReference type="Proteomes" id="UP000515151">
    <property type="component" value="Chromosome 6"/>
</dbReference>
<gene>
    <name evidence="3" type="primary">LOC116210986</name>
</gene>
<dbReference type="InterPro" id="IPR006912">
    <property type="entry name" value="Harbinger_derived_prot"/>
</dbReference>
<accession>A0A6P8E7F6</accession>
<dbReference type="PANTHER" id="PTHR47150:SF6">
    <property type="entry name" value="OS01G0872900 PROTEIN"/>
    <property type="match status" value="1"/>
</dbReference>
<sequence length="246" mass="28596">MRMLAYGVGSDAVDKYLRLTDVNANKCLYKFCERVISVFVPRYLRQPNAKDVQCLLRIEASSDFLSMMGSIDYMHWESDNDIKVLDRSPVLNDVLEGRALEVNYAINGINYTSGYYLTDGMHPKWSMFVNSIPQPQGKKRWFLARYQERVRKDVKRAFGALQARFAIICGPAQSWFVKKFGMIMRACIVLNNMIVEVERDTYNVIFDQRSENDDPCSKNDNPPIGGLPQIQRQQQRYAPYEEYIRI</sequence>
<protein>
    <submittedName>
        <fullName evidence="3">Uncharacterized protein LOC116210986</fullName>
    </submittedName>
</protein>
<feature type="region of interest" description="Disordered" evidence="1">
    <location>
        <begin position="209"/>
        <end position="228"/>
    </location>
</feature>
<organism evidence="2 3">
    <name type="scientific">Punica granatum</name>
    <name type="common">Pomegranate</name>
    <dbReference type="NCBI Taxonomy" id="22663"/>
    <lineage>
        <taxon>Eukaryota</taxon>
        <taxon>Viridiplantae</taxon>
        <taxon>Streptophyta</taxon>
        <taxon>Embryophyta</taxon>
        <taxon>Tracheophyta</taxon>
        <taxon>Spermatophyta</taxon>
        <taxon>Magnoliopsida</taxon>
        <taxon>eudicotyledons</taxon>
        <taxon>Gunneridae</taxon>
        <taxon>Pentapetalae</taxon>
        <taxon>rosids</taxon>
        <taxon>malvids</taxon>
        <taxon>Myrtales</taxon>
        <taxon>Lythraceae</taxon>
        <taxon>Punica</taxon>
    </lineage>
</organism>
<evidence type="ECO:0000256" key="1">
    <source>
        <dbReference type="SAM" id="MobiDB-lite"/>
    </source>
</evidence>
<dbReference type="GeneID" id="116210986"/>